<dbReference type="EMBL" id="CAKOAT010297377">
    <property type="protein sequence ID" value="CAH8361085.1"/>
    <property type="molecule type" value="Genomic_DNA"/>
</dbReference>
<dbReference type="AlphaFoldDB" id="A0ABC8KPC0"/>
<name>A0ABC8KPC0_ERUVS</name>
<organism evidence="1 2">
    <name type="scientific">Eruca vesicaria subsp. sativa</name>
    <name type="common">Garden rocket</name>
    <name type="synonym">Eruca sativa</name>
    <dbReference type="NCBI Taxonomy" id="29727"/>
    <lineage>
        <taxon>Eukaryota</taxon>
        <taxon>Viridiplantae</taxon>
        <taxon>Streptophyta</taxon>
        <taxon>Embryophyta</taxon>
        <taxon>Tracheophyta</taxon>
        <taxon>Spermatophyta</taxon>
        <taxon>Magnoliopsida</taxon>
        <taxon>eudicotyledons</taxon>
        <taxon>Gunneridae</taxon>
        <taxon>Pentapetalae</taxon>
        <taxon>rosids</taxon>
        <taxon>malvids</taxon>
        <taxon>Brassicales</taxon>
        <taxon>Brassicaceae</taxon>
        <taxon>Brassiceae</taxon>
        <taxon>Eruca</taxon>
    </lineage>
</organism>
<dbReference type="CDD" id="cd14752">
    <property type="entry name" value="GH31_N"/>
    <property type="match status" value="1"/>
</dbReference>
<dbReference type="SUPFAM" id="SSF74650">
    <property type="entry name" value="Galactose mutarotase-like"/>
    <property type="match status" value="1"/>
</dbReference>
<dbReference type="PANTHER" id="PTHR22762">
    <property type="entry name" value="ALPHA-GLUCOSIDASE"/>
    <property type="match status" value="1"/>
</dbReference>
<dbReference type="InterPro" id="IPR011013">
    <property type="entry name" value="Gal_mutarotase_sf_dom"/>
</dbReference>
<proteinExistence type="predicted"/>
<reference evidence="1 2" key="1">
    <citation type="submission" date="2022-03" db="EMBL/GenBank/DDBJ databases">
        <authorList>
            <person name="Macdonald S."/>
            <person name="Ahmed S."/>
            <person name="Newling K."/>
        </authorList>
    </citation>
    <scope>NUCLEOTIDE SEQUENCE [LARGE SCALE GENOMIC DNA]</scope>
</reference>
<evidence type="ECO:0000313" key="1">
    <source>
        <dbReference type="EMBL" id="CAH8361085.1"/>
    </source>
</evidence>
<sequence length="86" mass="9666">MTLWNTDIGSENPDVSLYQSHPFYMDVRGFNSHDEAGITHGVLLLNSNGMDVRYDGSRITYNVIGGIIDLYVFIGPSLEMSMNQYT</sequence>
<evidence type="ECO:0000313" key="2">
    <source>
        <dbReference type="Proteomes" id="UP001642260"/>
    </source>
</evidence>
<comment type="caution">
    <text evidence="1">The sequence shown here is derived from an EMBL/GenBank/DDBJ whole genome shotgun (WGS) entry which is preliminary data.</text>
</comment>
<accession>A0ABC8KPC0</accession>
<gene>
    <name evidence="1" type="ORF">ERUC_LOCUS26841</name>
</gene>
<protein>
    <submittedName>
        <fullName evidence="1">Uncharacterized protein</fullName>
    </submittedName>
</protein>
<dbReference type="GO" id="GO:0016798">
    <property type="term" value="F:hydrolase activity, acting on glycosyl bonds"/>
    <property type="evidence" value="ECO:0007669"/>
    <property type="project" value="UniProtKB-KW"/>
</dbReference>
<dbReference type="Proteomes" id="UP001642260">
    <property type="component" value="Unassembled WGS sequence"/>
</dbReference>
<dbReference type="PANTHER" id="PTHR22762:SF133">
    <property type="entry name" value="P-TYPE DOMAIN-CONTAINING PROTEIN"/>
    <property type="match status" value="1"/>
</dbReference>
<keyword evidence="2" id="KW-1185">Reference proteome</keyword>
<dbReference type="Gene3D" id="2.60.40.1760">
    <property type="entry name" value="glycosyl hydrolase (family 31)"/>
    <property type="match status" value="1"/>
</dbReference>